<evidence type="ECO:0000313" key="1">
    <source>
        <dbReference type="EMBL" id="KAL2052882.1"/>
    </source>
</evidence>
<reference evidence="1 2" key="1">
    <citation type="submission" date="2024-09" db="EMBL/GenBank/DDBJ databases">
        <title>Rethinking Asexuality: The Enigmatic Case of Functional Sexual Genes in Lepraria (Stereocaulaceae).</title>
        <authorList>
            <person name="Doellman M."/>
            <person name="Sun Y."/>
            <person name="Barcenas-Pena A."/>
            <person name="Lumbsch H.T."/>
            <person name="Grewe F."/>
        </authorList>
    </citation>
    <scope>NUCLEOTIDE SEQUENCE [LARGE SCALE GENOMIC DNA]</scope>
    <source>
        <strain evidence="1 2">Grewe 0041</strain>
    </source>
</reference>
<dbReference type="Gene3D" id="3.40.50.200">
    <property type="entry name" value="Peptidase S8/S53 domain"/>
    <property type="match status" value="1"/>
</dbReference>
<proteinExistence type="predicted"/>
<dbReference type="Proteomes" id="UP001590951">
    <property type="component" value="Unassembled WGS sequence"/>
</dbReference>
<comment type="caution">
    <text evidence="1">The sequence shown here is derived from an EMBL/GenBank/DDBJ whole genome shotgun (WGS) entry which is preliminary data.</text>
</comment>
<dbReference type="EMBL" id="JBHFEH010000024">
    <property type="protein sequence ID" value="KAL2052882.1"/>
    <property type="molecule type" value="Genomic_DNA"/>
</dbReference>
<dbReference type="InterPro" id="IPR036852">
    <property type="entry name" value="Peptidase_S8/S53_dom_sf"/>
</dbReference>
<gene>
    <name evidence="1" type="ORF">ABVK25_006822</name>
</gene>
<accession>A0ABR4B4T4</accession>
<keyword evidence="2" id="KW-1185">Reference proteome</keyword>
<name>A0ABR4B4T4_9LECA</name>
<sequence>MGRLPLTLVEAVENTGLEAYFSQESFFVKAYAPGVGVESAQFGQTGVESGTYMSVGMVAGLAAYFLGYPNPPFAVGGGRTAENFINFFPYYGELVKTRAMGTKHDLEPTRWVLNTSFPEHAK</sequence>
<organism evidence="1 2">
    <name type="scientific">Lepraria finkii</name>
    <dbReference type="NCBI Taxonomy" id="1340010"/>
    <lineage>
        <taxon>Eukaryota</taxon>
        <taxon>Fungi</taxon>
        <taxon>Dikarya</taxon>
        <taxon>Ascomycota</taxon>
        <taxon>Pezizomycotina</taxon>
        <taxon>Lecanoromycetes</taxon>
        <taxon>OSLEUM clade</taxon>
        <taxon>Lecanoromycetidae</taxon>
        <taxon>Lecanorales</taxon>
        <taxon>Lecanorineae</taxon>
        <taxon>Stereocaulaceae</taxon>
        <taxon>Lepraria</taxon>
    </lineage>
</organism>
<protein>
    <submittedName>
        <fullName evidence="1">Uncharacterized protein</fullName>
    </submittedName>
</protein>
<dbReference type="SUPFAM" id="SSF52743">
    <property type="entry name" value="Subtilisin-like"/>
    <property type="match status" value="1"/>
</dbReference>
<evidence type="ECO:0000313" key="2">
    <source>
        <dbReference type="Proteomes" id="UP001590951"/>
    </source>
</evidence>